<dbReference type="SMART" id="SM00421">
    <property type="entry name" value="HTH_LUXR"/>
    <property type="match status" value="1"/>
</dbReference>
<dbReference type="GO" id="GO:0003677">
    <property type="term" value="F:DNA binding"/>
    <property type="evidence" value="ECO:0007669"/>
    <property type="project" value="UniProtKB-KW"/>
</dbReference>
<evidence type="ECO:0000256" key="1">
    <source>
        <dbReference type="ARBA" id="ARBA00023015"/>
    </source>
</evidence>
<keyword evidence="2" id="KW-0238">DNA-binding</keyword>
<evidence type="ECO:0000313" key="5">
    <source>
        <dbReference type="EMBL" id="SFC71568.1"/>
    </source>
</evidence>
<dbReference type="Gene3D" id="3.30.450.80">
    <property type="entry name" value="Transcription factor LuxR-like, autoinducer-binding domain"/>
    <property type="match status" value="1"/>
</dbReference>
<keyword evidence="1" id="KW-0805">Transcription regulation</keyword>
<dbReference type="SUPFAM" id="SSF75516">
    <property type="entry name" value="Pheromone-binding domain of LuxR-like quorum-sensing transcription factors"/>
    <property type="match status" value="1"/>
</dbReference>
<evidence type="ECO:0000259" key="4">
    <source>
        <dbReference type="PROSITE" id="PS50043"/>
    </source>
</evidence>
<dbReference type="EMBL" id="FOLX01000001">
    <property type="protein sequence ID" value="SFC71568.1"/>
    <property type="molecule type" value="Genomic_DNA"/>
</dbReference>
<dbReference type="InterPro" id="IPR000792">
    <property type="entry name" value="Tscrpt_reg_LuxR_C"/>
</dbReference>
<dbReference type="Pfam" id="PF00196">
    <property type="entry name" value="GerE"/>
    <property type="match status" value="1"/>
</dbReference>
<dbReference type="CDD" id="cd06170">
    <property type="entry name" value="LuxR_C_like"/>
    <property type="match status" value="1"/>
</dbReference>
<evidence type="ECO:0000256" key="2">
    <source>
        <dbReference type="ARBA" id="ARBA00023125"/>
    </source>
</evidence>
<dbReference type="PROSITE" id="PS50043">
    <property type="entry name" value="HTH_LUXR_2"/>
    <property type="match status" value="1"/>
</dbReference>
<feature type="domain" description="HTH luxR-type" evidence="4">
    <location>
        <begin position="193"/>
        <end position="258"/>
    </location>
</feature>
<name>A0A1I1LKR9_9RHOB</name>
<dbReference type="Pfam" id="PF03472">
    <property type="entry name" value="Autoind_bind"/>
    <property type="match status" value="1"/>
</dbReference>
<dbReference type="PRINTS" id="PR00038">
    <property type="entry name" value="HTHLUXR"/>
</dbReference>
<sequence length="265" mass="29792">MTAASAHRTRDERSHTRRDYLEQLTNAQSIEELWQLHCDRMGAYGFDRLIYGFTRYRTATSLGDPEDFVILTNHAKDYTDGFLGKGLYFHAPMVRWALEHEGACSWSIVRDMMASGTLTESEKSVLEFNRRHEVTAGYSISFKSISPRTKGAIALTANPGMSQEDCDRIWADHGRDIVVMNNVAHLKILTLPYAGPSRGLTRRQREALQWVGDGKTTADIALLMGLTPATVEKHLRLAREALNVETTAQAVLKAAFQNQMFVLEA</sequence>
<dbReference type="InterPro" id="IPR036693">
    <property type="entry name" value="TF_LuxR_autoind-bd_dom_sf"/>
</dbReference>
<dbReference type="Proteomes" id="UP000231644">
    <property type="component" value="Unassembled WGS sequence"/>
</dbReference>
<dbReference type="GO" id="GO:0006355">
    <property type="term" value="P:regulation of DNA-templated transcription"/>
    <property type="evidence" value="ECO:0007669"/>
    <property type="project" value="InterPro"/>
</dbReference>
<dbReference type="InterPro" id="IPR036388">
    <property type="entry name" value="WH-like_DNA-bd_sf"/>
</dbReference>
<dbReference type="SUPFAM" id="SSF46894">
    <property type="entry name" value="C-terminal effector domain of the bipartite response regulators"/>
    <property type="match status" value="1"/>
</dbReference>
<reference evidence="5 6" key="1">
    <citation type="submission" date="2016-10" db="EMBL/GenBank/DDBJ databases">
        <authorList>
            <person name="de Groot N.N."/>
        </authorList>
    </citation>
    <scope>NUCLEOTIDE SEQUENCE [LARGE SCALE GENOMIC DNA]</scope>
    <source>
        <strain evidence="5 6">DSM 29619</strain>
    </source>
</reference>
<dbReference type="AlphaFoldDB" id="A0A1I1LKR9"/>
<accession>A0A1I1LKR9</accession>
<proteinExistence type="predicted"/>
<dbReference type="InterPro" id="IPR016032">
    <property type="entry name" value="Sig_transdc_resp-reg_C-effctor"/>
</dbReference>
<keyword evidence="3" id="KW-0804">Transcription</keyword>
<gene>
    <name evidence="5" type="ORF">SAMN05421762_1917</name>
</gene>
<dbReference type="OrthoDB" id="3679796at2"/>
<evidence type="ECO:0000256" key="3">
    <source>
        <dbReference type="ARBA" id="ARBA00023163"/>
    </source>
</evidence>
<organism evidence="5 6">
    <name type="scientific">Pseudooceanicola nitratireducens</name>
    <dbReference type="NCBI Taxonomy" id="517719"/>
    <lineage>
        <taxon>Bacteria</taxon>
        <taxon>Pseudomonadati</taxon>
        <taxon>Pseudomonadota</taxon>
        <taxon>Alphaproteobacteria</taxon>
        <taxon>Rhodobacterales</taxon>
        <taxon>Paracoccaceae</taxon>
        <taxon>Pseudooceanicola</taxon>
    </lineage>
</organism>
<dbReference type="Gene3D" id="1.10.10.10">
    <property type="entry name" value="Winged helix-like DNA-binding domain superfamily/Winged helix DNA-binding domain"/>
    <property type="match status" value="1"/>
</dbReference>
<protein>
    <submittedName>
        <fullName evidence="5">LuxR family transcriptional regulator</fullName>
    </submittedName>
</protein>
<dbReference type="STRING" id="517719.SAMN05421762_1917"/>
<dbReference type="InterPro" id="IPR005143">
    <property type="entry name" value="TF_LuxR_autoind-bd_dom"/>
</dbReference>
<dbReference type="RefSeq" id="WP_093453725.1">
    <property type="nucleotide sequence ID" value="NZ_FNZG01000004.1"/>
</dbReference>
<keyword evidence="6" id="KW-1185">Reference proteome</keyword>
<evidence type="ECO:0000313" key="6">
    <source>
        <dbReference type="Proteomes" id="UP000231644"/>
    </source>
</evidence>